<gene>
    <name evidence="1" type="ORF">KSX_58800</name>
</gene>
<keyword evidence="2" id="KW-1185">Reference proteome</keyword>
<dbReference type="AlphaFoldDB" id="A0A8J3I0I4"/>
<proteinExistence type="predicted"/>
<evidence type="ECO:0008006" key="3">
    <source>
        <dbReference type="Google" id="ProtNLM"/>
    </source>
</evidence>
<sequence>MSNTTSTIPTNTCNISATWTQVTARMTANHSYTLALTSHNDNYAGDATYTRFDDINVN</sequence>
<name>A0A8J3I0I4_9CHLR</name>
<comment type="caution">
    <text evidence="1">The sequence shown here is derived from an EMBL/GenBank/DDBJ whole genome shotgun (WGS) entry which is preliminary data.</text>
</comment>
<dbReference type="EMBL" id="BNJF01000003">
    <property type="protein sequence ID" value="GHO47717.1"/>
    <property type="molecule type" value="Genomic_DNA"/>
</dbReference>
<dbReference type="Proteomes" id="UP000612362">
    <property type="component" value="Unassembled WGS sequence"/>
</dbReference>
<evidence type="ECO:0000313" key="2">
    <source>
        <dbReference type="Proteomes" id="UP000612362"/>
    </source>
</evidence>
<organism evidence="1 2">
    <name type="scientific">Ktedonospora formicarum</name>
    <dbReference type="NCBI Taxonomy" id="2778364"/>
    <lineage>
        <taxon>Bacteria</taxon>
        <taxon>Bacillati</taxon>
        <taxon>Chloroflexota</taxon>
        <taxon>Ktedonobacteria</taxon>
        <taxon>Ktedonobacterales</taxon>
        <taxon>Ktedonobacteraceae</taxon>
        <taxon>Ktedonospora</taxon>
    </lineage>
</organism>
<evidence type="ECO:0000313" key="1">
    <source>
        <dbReference type="EMBL" id="GHO47717.1"/>
    </source>
</evidence>
<accession>A0A8J3I0I4</accession>
<protein>
    <recommendedName>
        <fullName evidence="3">CBM-cenC domain-containing protein</fullName>
    </recommendedName>
</protein>
<reference evidence="1" key="1">
    <citation type="submission" date="2020-10" db="EMBL/GenBank/DDBJ databases">
        <title>Taxonomic study of unclassified bacteria belonging to the class Ktedonobacteria.</title>
        <authorList>
            <person name="Yabe S."/>
            <person name="Wang C.M."/>
            <person name="Zheng Y."/>
            <person name="Sakai Y."/>
            <person name="Cavaletti L."/>
            <person name="Monciardini P."/>
            <person name="Donadio S."/>
        </authorList>
    </citation>
    <scope>NUCLEOTIDE SEQUENCE</scope>
    <source>
        <strain evidence="1">SOSP1-1</strain>
    </source>
</reference>
<dbReference type="RefSeq" id="WP_220196959.1">
    <property type="nucleotide sequence ID" value="NZ_BNJF01000003.1"/>
</dbReference>